<dbReference type="PANTHER" id="PTHR30204:SF92">
    <property type="entry name" value="HTH-TYPE TRANSCRIPTIONAL REGULATOR ZNTR"/>
    <property type="match status" value="1"/>
</dbReference>
<dbReference type="InterPro" id="IPR000551">
    <property type="entry name" value="MerR-type_HTH_dom"/>
</dbReference>
<dbReference type="AlphaFoldDB" id="A0A3B0R1P2"/>
<name>A0A3B0R1P2_9ZZZZ</name>
<evidence type="ECO:0000256" key="2">
    <source>
        <dbReference type="ARBA" id="ARBA00023125"/>
    </source>
</evidence>
<evidence type="ECO:0000256" key="1">
    <source>
        <dbReference type="ARBA" id="ARBA00023015"/>
    </source>
</evidence>
<proteinExistence type="predicted"/>
<accession>A0A3B0R1P2</accession>
<dbReference type="PANTHER" id="PTHR30204">
    <property type="entry name" value="REDOX-CYCLING DRUG-SENSING TRANSCRIPTIONAL ACTIVATOR SOXR"/>
    <property type="match status" value="1"/>
</dbReference>
<dbReference type="PROSITE" id="PS50937">
    <property type="entry name" value="HTH_MERR_2"/>
    <property type="match status" value="1"/>
</dbReference>
<dbReference type="Pfam" id="PF00376">
    <property type="entry name" value="MerR"/>
    <property type="match status" value="1"/>
</dbReference>
<dbReference type="Pfam" id="PF09278">
    <property type="entry name" value="MerR-DNA-bind"/>
    <property type="match status" value="1"/>
</dbReference>
<keyword evidence="3" id="KW-0804">Transcription</keyword>
<dbReference type="Gene3D" id="1.10.1660.10">
    <property type="match status" value="1"/>
</dbReference>
<keyword evidence="2" id="KW-0238">DNA-binding</keyword>
<evidence type="ECO:0000256" key="3">
    <source>
        <dbReference type="ARBA" id="ARBA00023163"/>
    </source>
</evidence>
<dbReference type="InterPro" id="IPR015358">
    <property type="entry name" value="Tscrpt_reg_MerR_DNA-bd"/>
</dbReference>
<evidence type="ECO:0000259" key="4">
    <source>
        <dbReference type="PROSITE" id="PS50937"/>
    </source>
</evidence>
<protein>
    <recommendedName>
        <fullName evidence="4">HTH merR-type domain-containing protein</fullName>
    </recommendedName>
</protein>
<dbReference type="GO" id="GO:0003677">
    <property type="term" value="F:DNA binding"/>
    <property type="evidence" value="ECO:0007669"/>
    <property type="project" value="UniProtKB-KW"/>
</dbReference>
<organism evidence="5">
    <name type="scientific">hydrothermal vent metagenome</name>
    <dbReference type="NCBI Taxonomy" id="652676"/>
    <lineage>
        <taxon>unclassified sequences</taxon>
        <taxon>metagenomes</taxon>
        <taxon>ecological metagenomes</taxon>
    </lineage>
</organism>
<gene>
    <name evidence="5" type="ORF">MNBD_DELTA01-173</name>
</gene>
<dbReference type="InterPro" id="IPR047057">
    <property type="entry name" value="MerR_fam"/>
</dbReference>
<dbReference type="EMBL" id="UOEA01000035">
    <property type="protein sequence ID" value="VAV83116.1"/>
    <property type="molecule type" value="Genomic_DNA"/>
</dbReference>
<dbReference type="GO" id="GO:0003700">
    <property type="term" value="F:DNA-binding transcription factor activity"/>
    <property type="evidence" value="ECO:0007669"/>
    <property type="project" value="InterPro"/>
</dbReference>
<feature type="domain" description="HTH merR-type" evidence="4">
    <location>
        <begin position="6"/>
        <end position="75"/>
    </location>
</feature>
<dbReference type="InterPro" id="IPR009061">
    <property type="entry name" value="DNA-bd_dom_put_sf"/>
</dbReference>
<dbReference type="SMART" id="SM00422">
    <property type="entry name" value="HTH_MERR"/>
    <property type="match status" value="1"/>
</dbReference>
<evidence type="ECO:0000313" key="5">
    <source>
        <dbReference type="EMBL" id="VAV83116.1"/>
    </source>
</evidence>
<keyword evidence="1" id="KW-0805">Transcription regulation</keyword>
<reference evidence="5" key="1">
    <citation type="submission" date="2018-06" db="EMBL/GenBank/DDBJ databases">
        <authorList>
            <person name="Zhirakovskaya E."/>
        </authorList>
    </citation>
    <scope>NUCLEOTIDE SEQUENCE</scope>
</reference>
<dbReference type="PRINTS" id="PR00040">
    <property type="entry name" value="HTHMERR"/>
</dbReference>
<dbReference type="CDD" id="cd04770">
    <property type="entry name" value="HTH_HMRTR"/>
    <property type="match status" value="1"/>
</dbReference>
<dbReference type="SUPFAM" id="SSF46955">
    <property type="entry name" value="Putative DNA-binding domain"/>
    <property type="match status" value="1"/>
</dbReference>
<sequence length="147" mass="16240">MNIGDEHTIGILAGRAGVDIQTVHYYERQGLLLPVGRTAAGYRLFNEGSLKRLLFIRRAKELGFTLKEIKGLLELSVDSAESCGRVREKAVEKLRDVEEKIKALGSLRMVLNELIDSCEMRSPTEACPVIKSIEVDLSGAVKGGRKK</sequence>